<proteinExistence type="inferred from homology"/>
<evidence type="ECO:0000313" key="11">
    <source>
        <dbReference type="EMBL" id="MVX63463.1"/>
    </source>
</evidence>
<comment type="similarity">
    <text evidence="2">Belongs to the binding-protein-dependent transport system permease family. MalFG subfamily.</text>
</comment>
<dbReference type="PANTHER" id="PTHR32243:SF50">
    <property type="entry name" value="MALTOSE_MALTODEXTRIN TRANSPORT SYSTEM PERMEASE PROTEIN MALG"/>
    <property type="match status" value="1"/>
</dbReference>
<evidence type="ECO:0000256" key="9">
    <source>
        <dbReference type="RuleBase" id="RU363032"/>
    </source>
</evidence>
<evidence type="ECO:0000256" key="6">
    <source>
        <dbReference type="ARBA" id="ARBA00022692"/>
    </source>
</evidence>
<dbReference type="Proteomes" id="UP000656077">
    <property type="component" value="Unassembled WGS sequence"/>
</dbReference>
<evidence type="ECO:0000313" key="12">
    <source>
        <dbReference type="EMBL" id="RII35394.1"/>
    </source>
</evidence>
<dbReference type="CDD" id="cd06261">
    <property type="entry name" value="TM_PBP2"/>
    <property type="match status" value="1"/>
</dbReference>
<accession>A0A399IQS4</accession>
<evidence type="ECO:0000256" key="1">
    <source>
        <dbReference type="ARBA" id="ARBA00004651"/>
    </source>
</evidence>
<evidence type="ECO:0000256" key="8">
    <source>
        <dbReference type="ARBA" id="ARBA00023136"/>
    </source>
</evidence>
<gene>
    <name evidence="12" type="ORF">D2A34_09335</name>
    <name evidence="11" type="ORF">GKZ28_07130</name>
</gene>
<dbReference type="InterPro" id="IPR035906">
    <property type="entry name" value="MetI-like_sf"/>
</dbReference>
<keyword evidence="5" id="KW-0762">Sugar transport</keyword>
<dbReference type="AlphaFoldDB" id="A0A399IQS4"/>
<evidence type="ECO:0000256" key="2">
    <source>
        <dbReference type="ARBA" id="ARBA00009047"/>
    </source>
</evidence>
<sequence>MVSIENQKVEVLKYKKKTRPAQRRAAWASRVVIWFMCIIVLIPLMAVVTASLAKGQGFTQSSIFPKTITLENYIKVLTKTQFLIWVKNSMILCTAVAVIQLLLTMPAAFAFSKIKFKGRKYGLMSLLLLQMFPTTMALPAILGVAYKYNMMDKLGALVLLLAGGSAYNIWLMKGYMDSIPKELTESAYIDGASTFQAFTKIIIPLIRNMIVVIFIFAFIGTYSEFYFTSALIKAKEAQTVATGMRDFIRDQYSANWTQFSAAAVMATVPIVAIFVVTQKFFAKGLTAGSVKG</sequence>
<dbReference type="SUPFAM" id="SSF161098">
    <property type="entry name" value="MetI-like"/>
    <property type="match status" value="1"/>
</dbReference>
<dbReference type="InterPro" id="IPR050901">
    <property type="entry name" value="BP-dep_ABC_trans_perm"/>
</dbReference>
<reference evidence="11" key="2">
    <citation type="submission" date="2019-12" db="EMBL/GenBank/DDBJ databases">
        <title>Microbes associate with the intestines of laboratory mice.</title>
        <authorList>
            <person name="Navarre W."/>
            <person name="Wong E."/>
        </authorList>
    </citation>
    <scope>NUCLEOTIDE SEQUENCE</scope>
    <source>
        <strain evidence="11">NM79_F5</strain>
    </source>
</reference>
<keyword evidence="4" id="KW-1003">Cell membrane</keyword>
<keyword evidence="7 9" id="KW-1133">Transmembrane helix</keyword>
<dbReference type="PANTHER" id="PTHR32243">
    <property type="entry name" value="MALTOSE TRANSPORT SYSTEM PERMEASE-RELATED"/>
    <property type="match status" value="1"/>
</dbReference>
<feature type="transmembrane region" description="Helical" evidence="9">
    <location>
        <begin position="256"/>
        <end position="276"/>
    </location>
</feature>
<evidence type="ECO:0000259" key="10">
    <source>
        <dbReference type="PROSITE" id="PS50928"/>
    </source>
</evidence>
<protein>
    <submittedName>
        <fullName evidence="12">ABC transporter permease subunit</fullName>
    </submittedName>
</protein>
<dbReference type="PROSITE" id="PS50928">
    <property type="entry name" value="ABC_TM1"/>
    <property type="match status" value="1"/>
</dbReference>
<dbReference type="RefSeq" id="WP_119366428.1">
    <property type="nucleotide sequence ID" value="NZ_JBLZIA010000010.1"/>
</dbReference>
<name>A0A399IQS4_9CLOT</name>
<feature type="domain" description="ABC transmembrane type-1" evidence="10">
    <location>
        <begin position="86"/>
        <end position="277"/>
    </location>
</feature>
<evidence type="ECO:0000313" key="13">
    <source>
        <dbReference type="Proteomes" id="UP000265930"/>
    </source>
</evidence>
<feature type="transmembrane region" description="Helical" evidence="9">
    <location>
        <begin position="205"/>
        <end position="223"/>
    </location>
</feature>
<comment type="caution">
    <text evidence="12">The sequence shown here is derived from an EMBL/GenBank/DDBJ whole genome shotgun (WGS) entry which is preliminary data.</text>
</comment>
<dbReference type="GO" id="GO:0042956">
    <property type="term" value="P:maltodextrin transmembrane transport"/>
    <property type="evidence" value="ECO:0007669"/>
    <property type="project" value="TreeGrafter"/>
</dbReference>
<dbReference type="GO" id="GO:0015423">
    <property type="term" value="F:ABC-type maltose transporter activity"/>
    <property type="evidence" value="ECO:0007669"/>
    <property type="project" value="TreeGrafter"/>
</dbReference>
<organism evidence="12 13">
    <name type="scientific">Clostridium chromiireducens</name>
    <dbReference type="NCBI Taxonomy" id="225345"/>
    <lineage>
        <taxon>Bacteria</taxon>
        <taxon>Bacillati</taxon>
        <taxon>Bacillota</taxon>
        <taxon>Clostridia</taxon>
        <taxon>Eubacteriales</taxon>
        <taxon>Clostridiaceae</taxon>
        <taxon>Clostridium</taxon>
    </lineage>
</organism>
<keyword evidence="6 9" id="KW-0812">Transmembrane</keyword>
<evidence type="ECO:0000256" key="7">
    <source>
        <dbReference type="ARBA" id="ARBA00022989"/>
    </source>
</evidence>
<dbReference type="GO" id="GO:0005886">
    <property type="term" value="C:plasma membrane"/>
    <property type="evidence" value="ECO:0007669"/>
    <property type="project" value="UniProtKB-SubCell"/>
</dbReference>
<keyword evidence="3 9" id="KW-0813">Transport</keyword>
<evidence type="ECO:0000256" key="3">
    <source>
        <dbReference type="ARBA" id="ARBA00022448"/>
    </source>
</evidence>
<dbReference type="Proteomes" id="UP000265930">
    <property type="component" value="Unassembled WGS sequence"/>
</dbReference>
<evidence type="ECO:0000256" key="4">
    <source>
        <dbReference type="ARBA" id="ARBA00022475"/>
    </source>
</evidence>
<dbReference type="EMBL" id="QXDJ01000002">
    <property type="protein sequence ID" value="RII35394.1"/>
    <property type="molecule type" value="Genomic_DNA"/>
</dbReference>
<feature type="transmembrane region" description="Helical" evidence="9">
    <location>
        <begin position="31"/>
        <end position="53"/>
    </location>
</feature>
<evidence type="ECO:0000256" key="5">
    <source>
        <dbReference type="ARBA" id="ARBA00022597"/>
    </source>
</evidence>
<feature type="transmembrane region" description="Helical" evidence="9">
    <location>
        <begin position="154"/>
        <end position="171"/>
    </location>
</feature>
<reference evidence="12 13" key="1">
    <citation type="submission" date="2018-08" db="EMBL/GenBank/DDBJ databases">
        <title>Genome of Clostridium chromiireducens C1, DSM12136.</title>
        <authorList>
            <person name="Xing M."/>
            <person name="Wei Y."/>
            <person name="Ang E.L."/>
            <person name="Zhao H."/>
            <person name="Zhang Y."/>
        </authorList>
    </citation>
    <scope>NUCLEOTIDE SEQUENCE [LARGE SCALE GENOMIC DNA]</scope>
    <source>
        <strain evidence="12 13">C1</strain>
    </source>
</reference>
<feature type="transmembrane region" description="Helical" evidence="9">
    <location>
        <begin position="123"/>
        <end position="148"/>
    </location>
</feature>
<feature type="transmembrane region" description="Helical" evidence="9">
    <location>
        <begin position="89"/>
        <end position="111"/>
    </location>
</feature>
<dbReference type="Pfam" id="PF00528">
    <property type="entry name" value="BPD_transp_1"/>
    <property type="match status" value="1"/>
</dbReference>
<keyword evidence="8 9" id="KW-0472">Membrane</keyword>
<comment type="subcellular location">
    <subcellularLocation>
        <location evidence="1 9">Cell membrane</location>
        <topology evidence="1 9">Multi-pass membrane protein</topology>
    </subcellularLocation>
</comment>
<dbReference type="EMBL" id="WSRQ01000008">
    <property type="protein sequence ID" value="MVX63463.1"/>
    <property type="molecule type" value="Genomic_DNA"/>
</dbReference>
<dbReference type="Gene3D" id="1.10.3720.10">
    <property type="entry name" value="MetI-like"/>
    <property type="match status" value="1"/>
</dbReference>
<dbReference type="InterPro" id="IPR000515">
    <property type="entry name" value="MetI-like"/>
</dbReference>